<feature type="compositionally biased region" description="Basic and acidic residues" evidence="1">
    <location>
        <begin position="213"/>
        <end position="240"/>
    </location>
</feature>
<gene>
    <name evidence="2" type="ORF">SDC9_86146</name>
</gene>
<dbReference type="EMBL" id="VSSQ01008669">
    <property type="protein sequence ID" value="MPM39512.1"/>
    <property type="molecule type" value="Genomic_DNA"/>
</dbReference>
<proteinExistence type="predicted"/>
<feature type="compositionally biased region" description="Basic and acidic residues" evidence="1">
    <location>
        <begin position="177"/>
        <end position="193"/>
    </location>
</feature>
<evidence type="ECO:0000256" key="1">
    <source>
        <dbReference type="SAM" id="MobiDB-lite"/>
    </source>
</evidence>
<protein>
    <submittedName>
        <fullName evidence="2">Uncharacterized protein</fullName>
    </submittedName>
</protein>
<evidence type="ECO:0000313" key="2">
    <source>
        <dbReference type="EMBL" id="MPM39512.1"/>
    </source>
</evidence>
<feature type="region of interest" description="Disordered" evidence="1">
    <location>
        <begin position="125"/>
        <end position="250"/>
    </location>
</feature>
<reference evidence="2" key="1">
    <citation type="submission" date="2019-08" db="EMBL/GenBank/DDBJ databases">
        <authorList>
            <person name="Kucharzyk K."/>
            <person name="Murdoch R.W."/>
            <person name="Higgins S."/>
            <person name="Loffler F."/>
        </authorList>
    </citation>
    <scope>NUCLEOTIDE SEQUENCE</scope>
</reference>
<accession>A0A644ZF54</accession>
<sequence>MQNARKASDLLFCAGFDDCRRGMPQCRGNARRRAVEHRTACCAGNRLHGEKRRQAAERAARRAGAVRRGADGRGRKAHHLDRCAARSAAVRPADSAGAGGGVYAGAGDKSLLDALRRHFDVLEQRRDDKKRDRSGDCRTREESGGRIAPAGRPQIRRTDDCGTAKGLSVRAGNKGTSCDRRRAAETNGDDRGNADQLFRSGRNQRGRKGSVQRTERFRRANGAHRNDEAGRYDGCLEHDAGAQGGKLALS</sequence>
<dbReference type="AlphaFoldDB" id="A0A644ZF54"/>
<comment type="caution">
    <text evidence="2">The sequence shown here is derived from an EMBL/GenBank/DDBJ whole genome shotgun (WGS) entry which is preliminary data.</text>
</comment>
<name>A0A644ZF54_9ZZZZ</name>
<feature type="compositionally biased region" description="Basic and acidic residues" evidence="1">
    <location>
        <begin position="68"/>
        <end position="80"/>
    </location>
</feature>
<feature type="compositionally biased region" description="Basic and acidic residues" evidence="1">
    <location>
        <begin position="125"/>
        <end position="144"/>
    </location>
</feature>
<organism evidence="2">
    <name type="scientific">bioreactor metagenome</name>
    <dbReference type="NCBI Taxonomy" id="1076179"/>
    <lineage>
        <taxon>unclassified sequences</taxon>
        <taxon>metagenomes</taxon>
        <taxon>ecological metagenomes</taxon>
    </lineage>
</organism>
<feature type="region of interest" description="Disordered" evidence="1">
    <location>
        <begin position="59"/>
        <end position="80"/>
    </location>
</feature>